<dbReference type="PaxDb" id="547559-Nmag_1342"/>
<dbReference type="Proteomes" id="UP000001879">
    <property type="component" value="Chromosome"/>
</dbReference>
<dbReference type="STRING" id="547559.Nmag_1342"/>
<evidence type="ECO:0000313" key="3">
    <source>
        <dbReference type="Proteomes" id="UP000001879"/>
    </source>
</evidence>
<keyword evidence="1" id="KW-0472">Membrane</keyword>
<evidence type="ECO:0000256" key="1">
    <source>
        <dbReference type="SAM" id="Phobius"/>
    </source>
</evidence>
<dbReference type="KEGG" id="nmg:Nmag_1342"/>
<keyword evidence="3" id="KW-1185">Reference proteome</keyword>
<dbReference type="AlphaFoldDB" id="D3SSX5"/>
<evidence type="ECO:0000313" key="2">
    <source>
        <dbReference type="EMBL" id="ADD04921.1"/>
    </source>
</evidence>
<dbReference type="EMBL" id="CP001932">
    <property type="protein sequence ID" value="ADD04921.1"/>
    <property type="molecule type" value="Genomic_DNA"/>
</dbReference>
<feature type="transmembrane region" description="Helical" evidence="1">
    <location>
        <begin position="77"/>
        <end position="96"/>
    </location>
</feature>
<keyword evidence="1" id="KW-1133">Transmembrane helix</keyword>
<accession>D3SSX5</accession>
<dbReference type="eggNOG" id="arCOG04664">
    <property type="taxonomic scope" value="Archaea"/>
</dbReference>
<dbReference type="HOGENOM" id="CLU_1357894_0_0_2"/>
<feature type="transmembrane region" description="Helical" evidence="1">
    <location>
        <begin position="51"/>
        <end position="70"/>
    </location>
</feature>
<name>D3SSX5_NATMM</name>
<keyword evidence="1" id="KW-0812">Transmembrane</keyword>
<reference evidence="2 3" key="2">
    <citation type="journal article" date="2012" name="BMC Genomics">
        <title>A comparative genomics perspective on the genetic content of the alkaliphilic haloarchaeon Natrialba magadii ATCC 43099T.</title>
        <authorList>
            <person name="Siddaramappa S."/>
            <person name="Challacombe J.F."/>
            <person name="Decastro R.E."/>
            <person name="Pfeiffer F."/>
            <person name="Sastre D.E."/>
            <person name="Gimenez M.I."/>
            <person name="Paggi R.A."/>
            <person name="Detter J.C."/>
            <person name="Davenport K.W."/>
            <person name="Goodwin L.A."/>
            <person name="Kyrpides N."/>
            <person name="Tapia R."/>
            <person name="Pitluck S."/>
            <person name="Lucas S."/>
            <person name="Woyke T."/>
            <person name="Maupin-Furlow J.A."/>
        </authorList>
    </citation>
    <scope>NUCLEOTIDE SEQUENCE [LARGE SCALE GENOMIC DNA]</scope>
    <source>
        <strain evidence="3">ATCC 43099 / DSM 3394 / CCM 3739 / CIP 104546 / IAM 13178 / JCM 8861 / NBRC 102185 / NCIMB 2190 / MS3</strain>
    </source>
</reference>
<reference evidence="3" key="1">
    <citation type="submission" date="2010-02" db="EMBL/GenBank/DDBJ databases">
        <title>Complete sequence of chromosome of Natrialba magadii ATCC 43099.</title>
        <authorList>
            <consortium name="US DOE Joint Genome Institute"/>
            <person name="Lucas S."/>
            <person name="Copeland A."/>
            <person name="Lapidus A."/>
            <person name="Cheng J.-F."/>
            <person name="Bruce D."/>
            <person name="Goodwin L."/>
            <person name="Pitluck S."/>
            <person name="Davenport K."/>
            <person name="Saunders E."/>
            <person name="Detter J.C."/>
            <person name="Han C."/>
            <person name="Tapia R."/>
            <person name="Land M."/>
            <person name="Hauser L."/>
            <person name="Kyrpides N."/>
            <person name="Mikhailova N."/>
            <person name="De Castro R.E."/>
            <person name="Maupin-Furlow J.A."/>
            <person name="Woyke T."/>
        </authorList>
    </citation>
    <scope>NUCLEOTIDE SEQUENCE [LARGE SCALE GENOMIC DNA]</scope>
    <source>
        <strain evidence="3">ATCC 43099 / DSM 3394 / CCM 3739 / CIP 104546 / IAM 13178 / JCM 8861 / NBRC 102185 / NCIMB 2190 / MS3</strain>
    </source>
</reference>
<gene>
    <name evidence="2" type="ordered locus">Nmag_1342</name>
</gene>
<feature type="transmembrane region" description="Helical" evidence="1">
    <location>
        <begin position="152"/>
        <end position="171"/>
    </location>
</feature>
<organism evidence="2 3">
    <name type="scientific">Natrialba magadii (strain ATCC 43099 / DSM 3394 / CCM 3739 / CIP 104546 / IAM 13178 / JCM 8861 / NBRC 102185 / NCIMB 2190 / MS3)</name>
    <name type="common">Natronobacterium magadii</name>
    <dbReference type="NCBI Taxonomy" id="547559"/>
    <lineage>
        <taxon>Archaea</taxon>
        <taxon>Methanobacteriati</taxon>
        <taxon>Methanobacteriota</taxon>
        <taxon>Stenosarchaea group</taxon>
        <taxon>Halobacteria</taxon>
        <taxon>Halobacteriales</taxon>
        <taxon>Natrialbaceae</taxon>
        <taxon>Natrialba</taxon>
    </lineage>
</organism>
<proteinExistence type="predicted"/>
<sequence length="186" mass="19953">MMATTHVFAGLALVAPVAYLAPEFSGPLALGAIAGGLAPDLDLPFTHRRTFHFPVAGVAPALGVVAFAVLSPASVTVGLAAFVAAAWLHAASDALGGGPEMDPWQNRTERAVYDHVHGRWIRPRRWIRYDGAPEDAVFATVLAVPALLVFDGWIVAAILGGLTVSLAYALLRRRLIHWTAEWEWLE</sequence>
<protein>
    <submittedName>
        <fullName evidence="2">DUF457 family protein</fullName>
    </submittedName>
</protein>